<feature type="transmembrane region" description="Helical" evidence="10">
    <location>
        <begin position="83"/>
        <end position="107"/>
    </location>
</feature>
<comment type="similarity">
    <text evidence="9">Belongs to the MurJ/MviN family.</text>
</comment>
<dbReference type="GO" id="GO:0034204">
    <property type="term" value="P:lipid translocation"/>
    <property type="evidence" value="ECO:0007669"/>
    <property type="project" value="TreeGrafter"/>
</dbReference>
<keyword evidence="2" id="KW-1003">Cell membrane</keyword>
<comment type="subcellular location">
    <subcellularLocation>
        <location evidence="1">Cell membrane</location>
        <topology evidence="1">Multi-pass membrane protein</topology>
    </subcellularLocation>
</comment>
<evidence type="ECO:0008006" key="13">
    <source>
        <dbReference type="Google" id="ProtNLM"/>
    </source>
</evidence>
<dbReference type="GO" id="GO:0015648">
    <property type="term" value="F:lipid-linked peptidoglycan transporter activity"/>
    <property type="evidence" value="ECO:0007669"/>
    <property type="project" value="TreeGrafter"/>
</dbReference>
<evidence type="ECO:0000313" key="11">
    <source>
        <dbReference type="EMBL" id="PAR19739.1"/>
    </source>
</evidence>
<feature type="transmembrane region" description="Helical" evidence="10">
    <location>
        <begin position="7"/>
        <end position="32"/>
    </location>
</feature>
<dbReference type="InterPro" id="IPR004268">
    <property type="entry name" value="MurJ"/>
</dbReference>
<keyword evidence="6 10" id="KW-1133">Transmembrane helix</keyword>
<gene>
    <name evidence="11" type="ORF">CGU03_15450</name>
</gene>
<evidence type="ECO:0000256" key="8">
    <source>
        <dbReference type="ARBA" id="ARBA00060041"/>
    </source>
</evidence>
<evidence type="ECO:0000256" key="1">
    <source>
        <dbReference type="ARBA" id="ARBA00004651"/>
    </source>
</evidence>
<keyword evidence="4" id="KW-0133">Cell shape</keyword>
<reference evidence="12" key="1">
    <citation type="submission" date="2017-07" db="EMBL/GenBank/DDBJ databases">
        <authorList>
            <person name="Boucher Y."/>
            <person name="Orata F.D."/>
        </authorList>
    </citation>
    <scope>NUCLEOTIDE SEQUENCE [LARGE SCALE GENOMIC DNA]</scope>
    <source>
        <strain evidence="12">OYP9E10</strain>
    </source>
</reference>
<keyword evidence="5" id="KW-0573">Peptidoglycan synthesis</keyword>
<keyword evidence="3 10" id="KW-0812">Transmembrane</keyword>
<feature type="transmembrane region" description="Helical" evidence="10">
    <location>
        <begin position="400"/>
        <end position="422"/>
    </location>
</feature>
<evidence type="ECO:0000256" key="2">
    <source>
        <dbReference type="ARBA" id="ARBA00022475"/>
    </source>
</evidence>
<comment type="caution">
    <text evidence="11">The sequence shown here is derived from an EMBL/GenBank/DDBJ whole genome shotgun (WGS) entry which is preliminary data.</text>
</comment>
<dbReference type="GO" id="GO:0005886">
    <property type="term" value="C:plasma membrane"/>
    <property type="evidence" value="ECO:0007669"/>
    <property type="project" value="UniProtKB-SubCell"/>
</dbReference>
<proteinExistence type="inferred from homology"/>
<evidence type="ECO:0000256" key="7">
    <source>
        <dbReference type="ARBA" id="ARBA00023136"/>
    </source>
</evidence>
<dbReference type="EMBL" id="NMSH01000030">
    <property type="protein sequence ID" value="PAR19739.1"/>
    <property type="molecule type" value="Genomic_DNA"/>
</dbReference>
<protein>
    <recommendedName>
        <fullName evidence="13">Polysaccharide biosynthesis protein</fullName>
    </recommendedName>
</protein>
<dbReference type="PANTHER" id="PTHR47019">
    <property type="entry name" value="LIPID II FLIPPASE MURJ"/>
    <property type="match status" value="1"/>
</dbReference>
<dbReference type="GO" id="GO:0008360">
    <property type="term" value="P:regulation of cell shape"/>
    <property type="evidence" value="ECO:0007669"/>
    <property type="project" value="UniProtKB-KW"/>
</dbReference>
<dbReference type="GO" id="GO:0009252">
    <property type="term" value="P:peptidoglycan biosynthetic process"/>
    <property type="evidence" value="ECO:0007669"/>
    <property type="project" value="UniProtKB-KW"/>
</dbReference>
<feature type="transmembrane region" description="Helical" evidence="10">
    <location>
        <begin position="372"/>
        <end position="394"/>
    </location>
</feature>
<comment type="function">
    <text evidence="8">Involved in peptidoglycan biosynthesis. Transports lipid-linked peptidoglycan precursors from the inner to the outer leaflet of the cytoplasmic membrane.</text>
</comment>
<evidence type="ECO:0000256" key="5">
    <source>
        <dbReference type="ARBA" id="ARBA00022984"/>
    </source>
</evidence>
<dbReference type="RefSeq" id="WP_055044308.1">
    <property type="nucleotide sequence ID" value="NZ_LBGR01000011.1"/>
</dbReference>
<dbReference type="PANTHER" id="PTHR47019:SF1">
    <property type="entry name" value="LIPID II FLIPPASE MURJ"/>
    <property type="match status" value="1"/>
</dbReference>
<feature type="transmembrane region" description="Helical" evidence="10">
    <location>
        <begin position="186"/>
        <end position="207"/>
    </location>
</feature>
<feature type="transmembrane region" description="Helical" evidence="10">
    <location>
        <begin position="460"/>
        <end position="481"/>
    </location>
</feature>
<evidence type="ECO:0000256" key="9">
    <source>
        <dbReference type="ARBA" id="ARBA00061532"/>
    </source>
</evidence>
<feature type="transmembrane region" description="Helical" evidence="10">
    <location>
        <begin position="158"/>
        <end position="180"/>
    </location>
</feature>
<feature type="transmembrane region" description="Helical" evidence="10">
    <location>
        <begin position="44"/>
        <end position="63"/>
    </location>
</feature>
<evidence type="ECO:0000256" key="4">
    <source>
        <dbReference type="ARBA" id="ARBA00022960"/>
    </source>
</evidence>
<sequence>MIAKKSFLHSLLTVSGISILVLIIGFIRQIIIARQFGTSLEMDIYYIAYAITTILVITPGALFEHVAVPKLKQHMEDHGMEKFYDYAIGILILSVITSVVLVGLYALLSPLLAKLMTSGFSEKEAEALSTFVYWFVPWLFVYPVFNAMTSILKSMEKFLVSTFAEVIYMFSSLAVIYFFASEKVEIIPMSQFIGHVFATLFLVGIFVKSSKRLWFKSFSITEYGQVIKNGLLLLTSHPIKTASSVIERNFQSNLPVGGISALGYAGQLTNSISAILNFKQIYVVPLSKAEGREEKFHRLLVGLFYLTIPIAIVNYVLAIDIIEFVYGGGNFNADSVHQTSLAYAVLSFSIISSAVNVPILRMFQIVDIVHKTILITMFSIVSMAIQLYVCVIYFEFGLYGYALAVTTNSLLMVFVNMCILTLSSSIKIQYMKLLLDVIPIVVLMALSNYIYAYIESSFAITRLFIKLFIWALLVIACYLMLFPQIKKVLGK</sequence>
<evidence type="ECO:0000313" key="12">
    <source>
        <dbReference type="Proteomes" id="UP000216173"/>
    </source>
</evidence>
<dbReference type="InterPro" id="IPR051050">
    <property type="entry name" value="Lipid_II_flippase_MurJ/MviN"/>
</dbReference>
<accession>A0A271VPI4</accession>
<dbReference type="AlphaFoldDB" id="A0A271VPI4"/>
<feature type="transmembrane region" description="Helical" evidence="10">
    <location>
        <begin position="341"/>
        <end position="360"/>
    </location>
</feature>
<name>A0A271VPI4_VIBMT</name>
<feature type="transmembrane region" description="Helical" evidence="10">
    <location>
        <begin position="127"/>
        <end position="146"/>
    </location>
</feature>
<dbReference type="Pfam" id="PF03023">
    <property type="entry name" value="MurJ"/>
    <property type="match status" value="1"/>
</dbReference>
<evidence type="ECO:0000256" key="3">
    <source>
        <dbReference type="ARBA" id="ARBA00022692"/>
    </source>
</evidence>
<feature type="transmembrane region" description="Helical" evidence="10">
    <location>
        <begin position="434"/>
        <end position="454"/>
    </location>
</feature>
<dbReference type="Proteomes" id="UP000216173">
    <property type="component" value="Unassembled WGS sequence"/>
</dbReference>
<organism evidence="11 12">
    <name type="scientific">Vibrio metoecus</name>
    <dbReference type="NCBI Taxonomy" id="1481663"/>
    <lineage>
        <taxon>Bacteria</taxon>
        <taxon>Pseudomonadati</taxon>
        <taxon>Pseudomonadota</taxon>
        <taxon>Gammaproteobacteria</taxon>
        <taxon>Vibrionales</taxon>
        <taxon>Vibrionaceae</taxon>
        <taxon>Vibrio</taxon>
    </lineage>
</organism>
<feature type="transmembrane region" description="Helical" evidence="10">
    <location>
        <begin position="299"/>
        <end position="321"/>
    </location>
</feature>
<evidence type="ECO:0000256" key="10">
    <source>
        <dbReference type="SAM" id="Phobius"/>
    </source>
</evidence>
<keyword evidence="7 10" id="KW-0472">Membrane</keyword>
<evidence type="ECO:0000256" key="6">
    <source>
        <dbReference type="ARBA" id="ARBA00022989"/>
    </source>
</evidence>